<protein>
    <submittedName>
        <fullName evidence="2">DUF2993 domain-containing protein</fullName>
    </submittedName>
</protein>
<organism evidence="2 3">
    <name type="scientific">Streptacidiphilus monticola</name>
    <dbReference type="NCBI Taxonomy" id="2161674"/>
    <lineage>
        <taxon>Bacteria</taxon>
        <taxon>Bacillati</taxon>
        <taxon>Actinomycetota</taxon>
        <taxon>Actinomycetes</taxon>
        <taxon>Kitasatosporales</taxon>
        <taxon>Streptomycetaceae</taxon>
        <taxon>Streptacidiphilus</taxon>
    </lineage>
</organism>
<dbReference type="RefSeq" id="WP_380579155.1">
    <property type="nucleotide sequence ID" value="NZ_JBHSQJ010000007.1"/>
</dbReference>
<keyword evidence="3" id="KW-1185">Reference proteome</keyword>
<sequence length="213" mass="22016">MRGLRRLLILLLVLFALFAVADRVAVHFAQDQAAKQLQSQRHLAAKPSVSIEGFPFLTQLIGSKLDEVRVRADGMTVDHGVRLKSFSADLKGVKVSSDYSSAVADSATGTALISYADLTAALPDHPAVSYAGPGKVKVSVSVDLPIVGKQDLSGTVSPTVRDGSISFAGLDGIAPTLGLSGLPKNLTLESVSPQPDGVAVTVAGTQVALTANS</sequence>
<accession>A0ABW1FWU0</accession>
<evidence type="ECO:0000256" key="1">
    <source>
        <dbReference type="SAM" id="SignalP"/>
    </source>
</evidence>
<dbReference type="Proteomes" id="UP001596174">
    <property type="component" value="Unassembled WGS sequence"/>
</dbReference>
<reference evidence="3" key="1">
    <citation type="journal article" date="2019" name="Int. J. Syst. Evol. Microbiol.">
        <title>The Global Catalogue of Microorganisms (GCM) 10K type strain sequencing project: providing services to taxonomists for standard genome sequencing and annotation.</title>
        <authorList>
            <consortium name="The Broad Institute Genomics Platform"/>
            <consortium name="The Broad Institute Genome Sequencing Center for Infectious Disease"/>
            <person name="Wu L."/>
            <person name="Ma J."/>
        </authorList>
    </citation>
    <scope>NUCLEOTIDE SEQUENCE [LARGE SCALE GENOMIC DNA]</scope>
    <source>
        <strain evidence="3">JCM 4816</strain>
    </source>
</reference>
<name>A0ABW1FWU0_9ACTN</name>
<proteinExistence type="predicted"/>
<feature type="chain" id="PRO_5047225810" evidence="1">
    <location>
        <begin position="22"/>
        <end position="213"/>
    </location>
</feature>
<dbReference type="InterPro" id="IPR021373">
    <property type="entry name" value="DUF2993"/>
</dbReference>
<evidence type="ECO:0000313" key="3">
    <source>
        <dbReference type="Proteomes" id="UP001596174"/>
    </source>
</evidence>
<evidence type="ECO:0000313" key="2">
    <source>
        <dbReference type="EMBL" id="MFC5906086.1"/>
    </source>
</evidence>
<comment type="caution">
    <text evidence="2">The sequence shown here is derived from an EMBL/GenBank/DDBJ whole genome shotgun (WGS) entry which is preliminary data.</text>
</comment>
<dbReference type="EMBL" id="JBHSQJ010000007">
    <property type="protein sequence ID" value="MFC5906086.1"/>
    <property type="molecule type" value="Genomic_DNA"/>
</dbReference>
<keyword evidence="1" id="KW-0732">Signal</keyword>
<dbReference type="Pfam" id="PF11209">
    <property type="entry name" value="LmeA"/>
    <property type="match status" value="1"/>
</dbReference>
<feature type="signal peptide" evidence="1">
    <location>
        <begin position="1"/>
        <end position="21"/>
    </location>
</feature>
<gene>
    <name evidence="2" type="ORF">ACFP3V_02470</name>
</gene>